<sequence>MFQPGDRVRWLTTGDDGLPLTRYGFVGGLNGDHSRVAVMLDGHLKGDTVIPHSELAPVEVGTVELRLYGADLLDDPSLRQGLVSLWEAEADQAGLEIAHVRCLGTGVREHESSFALAEVMAVGRAWVLVAMPDHTAPDVICVKAAPLR</sequence>
<dbReference type="EMBL" id="SOAU01000001">
    <property type="protein sequence ID" value="TDT15709.1"/>
    <property type="molecule type" value="Genomic_DNA"/>
</dbReference>
<organism evidence="1 2">
    <name type="scientific">Ilumatobacter fluminis</name>
    <dbReference type="NCBI Taxonomy" id="467091"/>
    <lineage>
        <taxon>Bacteria</taxon>
        <taxon>Bacillati</taxon>
        <taxon>Actinomycetota</taxon>
        <taxon>Acidimicrobiia</taxon>
        <taxon>Acidimicrobiales</taxon>
        <taxon>Ilumatobacteraceae</taxon>
        <taxon>Ilumatobacter</taxon>
    </lineage>
</organism>
<dbReference type="OrthoDB" id="5244442at2"/>
<proteinExistence type="predicted"/>
<name>A0A4R7HYW3_9ACTN</name>
<dbReference type="AlphaFoldDB" id="A0A4R7HYW3"/>
<comment type="caution">
    <text evidence="1">The sequence shown here is derived from an EMBL/GenBank/DDBJ whole genome shotgun (WGS) entry which is preliminary data.</text>
</comment>
<dbReference type="Proteomes" id="UP000294558">
    <property type="component" value="Unassembled WGS sequence"/>
</dbReference>
<dbReference type="RefSeq" id="WP_133868141.1">
    <property type="nucleotide sequence ID" value="NZ_JAVJPS010000026.1"/>
</dbReference>
<keyword evidence="2" id="KW-1185">Reference proteome</keyword>
<gene>
    <name evidence="1" type="ORF">BDK89_1285</name>
</gene>
<evidence type="ECO:0000313" key="1">
    <source>
        <dbReference type="EMBL" id="TDT15709.1"/>
    </source>
</evidence>
<protein>
    <submittedName>
        <fullName evidence="1">Uncharacterized protein</fullName>
    </submittedName>
</protein>
<accession>A0A4R7HYW3</accession>
<evidence type="ECO:0000313" key="2">
    <source>
        <dbReference type="Proteomes" id="UP000294558"/>
    </source>
</evidence>
<reference evidence="1 2" key="1">
    <citation type="submission" date="2019-03" db="EMBL/GenBank/DDBJ databases">
        <title>Sequencing the genomes of 1000 actinobacteria strains.</title>
        <authorList>
            <person name="Klenk H.-P."/>
        </authorList>
    </citation>
    <scope>NUCLEOTIDE SEQUENCE [LARGE SCALE GENOMIC DNA]</scope>
    <source>
        <strain evidence="1 2">DSM 18936</strain>
    </source>
</reference>